<keyword evidence="8" id="KW-0812">Transmembrane</keyword>
<dbReference type="Gene3D" id="3.30.565.10">
    <property type="entry name" value="Histidine kinase-like ATPase, C-terminal domain"/>
    <property type="match status" value="1"/>
</dbReference>
<feature type="domain" description="PAS" evidence="11">
    <location>
        <begin position="218"/>
        <end position="257"/>
    </location>
</feature>
<evidence type="ECO:0000259" key="10">
    <source>
        <dbReference type="PROSITE" id="PS50110"/>
    </source>
</evidence>
<feature type="domain" description="Response regulatory" evidence="10">
    <location>
        <begin position="1198"/>
        <end position="1316"/>
    </location>
</feature>
<dbReference type="Pfam" id="PF00512">
    <property type="entry name" value="HisKA"/>
    <property type="match status" value="1"/>
</dbReference>
<feature type="transmembrane region" description="Helical" evidence="8">
    <location>
        <begin position="136"/>
        <end position="153"/>
    </location>
</feature>
<sequence>MNSLFSFTHINSYVIIALLLTILGLLYVTVNKTLQKRINFNNKSLEFEPKEEQFRVYFLFFGITIPLVETIVDVFKLRTTHHLDINFSVGAFLILFYFLSGKYPYFQKNISTIFTIFYFSYFCFISYNLFFEPFELISYVAFIIAFFLSYFVIKNIVHYWGFLILIFLFLIYSYHAQWLESKMIILLFCTTISTVAIHISRHLALLETKNRFLFSDIIVNNGNSIIMTTNKKGEVSFCSQSIEAILGYRAEEILGMNYWKLTEDPEFIGEDYHNSFIDERSYVRKLKCKNGEYKFIQWKDKKYSDDVIIGIGQDVTEQVKIKDRYQSLIESAADFIYEIDNNAIVTYVNQFAVKTLGYDKEDILGKKFTDFIRNDYLEYVVDFYKEIPLETHEYTDLVFPLLKKDRDSVWVSQKVTLKTNESGEITGFSAIARDITLVKNLEIEHYNRSKKVRIHNETLKILTSQSYSNKDTFNGILKNILKVAATNCGIDRVGYWSYLPEGVKCENIYYLQSDRFEKNFFMARESYPVYFGHLETGMQIVASNVYNNSITEELCYEYFPKNNIKSLLDTPIFINGKIIGILCFEKTENAVEWDNEDINFSRSIADLIAIAIESQLLLESDKKLSYKSEILTVISKNFDKFLLQKNSDDILRGILNEIGNVLKVDRISFFVLDEKTQLYYQKQRWLSSENGFAEPNPALQGLSPELLDFVLKNMTKNYFYSAIVRKIKDEPTRAFLKNLDSKSILFLPIVVKNNMNGFLVFDDTTQEREWTIDEITILQSLSNNIASAFERNINEAIIKESEERFRLLANNIPGTVHLSKYDEKWSKIYLNDEIEKLTGYPKEDFLQGKIFYIDLVHPDDIETVKKRAGELFKLKQKIHLIYRIINKNGQYIWVEEFGEPIFKEDEIEYIVGIFIDITQRMEAEEAIKAKNYAEAANRAKSEFLANMSHEIRTPLNGIIGFTELLMHTNLESIQKKYMDTINQSANSLMEVINNILDFSKIESGKLELNIEKTNISEVLHQVIDLVRYEANHKKLELSLNIHSKVPKYIWIDYIRLKQVLINLLSNAVKFTEKGTVELSVSVFKTINNDTIQLQFTVKDTGIGIKKSNQLKIFEAFSQEDNSTSKKFGGTGLGLTISNQLLGLMNSHLELESEPNKGSEFSFILEVKYADQSTDSFNNKDAALKTTQKNSVLTHDKKLVYIVEDNKINMLLAKTLVKQILPNAEVVELENGKLALEKVQTALPDLILMDIQMPVMNGYESTEAIRKLPDTNKIPIIALTAGTVVGEKEKCIEHGMNDYIPKPIDKELLGKIIADLLQLN</sequence>
<dbReference type="RefSeq" id="WP_283238943.1">
    <property type="nucleotide sequence ID" value="NZ_JASGBP010000003.1"/>
</dbReference>
<dbReference type="SMART" id="SM00091">
    <property type="entry name" value="PAS"/>
    <property type="match status" value="3"/>
</dbReference>
<dbReference type="SUPFAM" id="SSF55781">
    <property type="entry name" value="GAF domain-like"/>
    <property type="match status" value="2"/>
</dbReference>
<proteinExistence type="predicted"/>
<keyword evidence="8" id="KW-0472">Membrane</keyword>
<evidence type="ECO:0000256" key="5">
    <source>
        <dbReference type="ARBA" id="ARBA00022777"/>
    </source>
</evidence>
<dbReference type="PANTHER" id="PTHR45339:SF1">
    <property type="entry name" value="HYBRID SIGNAL TRANSDUCTION HISTIDINE KINASE J"/>
    <property type="match status" value="1"/>
</dbReference>
<evidence type="ECO:0000256" key="3">
    <source>
        <dbReference type="ARBA" id="ARBA00022553"/>
    </source>
</evidence>
<feature type="modified residue" description="4-aspartylphosphate" evidence="7">
    <location>
        <position position="1249"/>
    </location>
</feature>
<dbReference type="CDD" id="cd00130">
    <property type="entry name" value="PAS"/>
    <property type="match status" value="3"/>
</dbReference>
<reference evidence="13 14" key="1">
    <citation type="submission" date="2023-05" db="EMBL/GenBank/DDBJ databases">
        <title>Flavobacterium sedimenti sp. nov., isolated from the sediment.</title>
        <authorList>
            <person name="Wu N."/>
        </authorList>
    </citation>
    <scope>NUCLEOTIDE SEQUENCE [LARGE SCALE GENOMIC DNA]</scope>
    <source>
        <strain evidence="13 14">YZ-48</strain>
    </source>
</reference>
<feature type="domain" description="PAS" evidence="11">
    <location>
        <begin position="321"/>
        <end position="387"/>
    </location>
</feature>
<dbReference type="Gene3D" id="3.40.50.2300">
    <property type="match status" value="1"/>
</dbReference>
<dbReference type="InterPro" id="IPR011006">
    <property type="entry name" value="CheY-like_superfamily"/>
</dbReference>
<evidence type="ECO:0000256" key="8">
    <source>
        <dbReference type="SAM" id="Phobius"/>
    </source>
</evidence>
<name>A0ABT6XQ93_9FLAO</name>
<keyword evidence="4" id="KW-0808">Transferase</keyword>
<dbReference type="InterPro" id="IPR035965">
    <property type="entry name" value="PAS-like_dom_sf"/>
</dbReference>
<keyword evidence="8" id="KW-1133">Transmembrane helix</keyword>
<dbReference type="Pfam" id="PF01590">
    <property type="entry name" value="GAF"/>
    <property type="match status" value="2"/>
</dbReference>
<dbReference type="InterPro" id="IPR013655">
    <property type="entry name" value="PAS_fold_3"/>
</dbReference>
<dbReference type="Gene3D" id="1.10.287.130">
    <property type="match status" value="1"/>
</dbReference>
<dbReference type="SUPFAM" id="SSF47384">
    <property type="entry name" value="Homodimeric domain of signal transducing histidine kinase"/>
    <property type="match status" value="1"/>
</dbReference>
<dbReference type="InterPro" id="IPR003594">
    <property type="entry name" value="HATPase_dom"/>
</dbReference>
<dbReference type="SUPFAM" id="SSF52172">
    <property type="entry name" value="CheY-like"/>
    <property type="match status" value="1"/>
</dbReference>
<dbReference type="InterPro" id="IPR000014">
    <property type="entry name" value="PAS"/>
</dbReference>
<dbReference type="Proteomes" id="UP001230035">
    <property type="component" value="Unassembled WGS sequence"/>
</dbReference>
<keyword evidence="3 7" id="KW-0597">Phosphoprotein</keyword>
<feature type="transmembrane region" description="Helical" evidence="8">
    <location>
        <begin position="111"/>
        <end position="130"/>
    </location>
</feature>
<dbReference type="PRINTS" id="PR00344">
    <property type="entry name" value="BCTRLSENSOR"/>
</dbReference>
<gene>
    <name evidence="13" type="ORF">QHT84_07525</name>
</gene>
<dbReference type="InterPro" id="IPR005467">
    <property type="entry name" value="His_kinase_dom"/>
</dbReference>
<dbReference type="Gene3D" id="3.30.450.40">
    <property type="match status" value="2"/>
</dbReference>
<keyword evidence="5" id="KW-0418">Kinase</keyword>
<dbReference type="Pfam" id="PF08447">
    <property type="entry name" value="PAS_3"/>
    <property type="match status" value="1"/>
</dbReference>
<keyword evidence="14" id="KW-1185">Reference proteome</keyword>
<evidence type="ECO:0000256" key="2">
    <source>
        <dbReference type="ARBA" id="ARBA00012438"/>
    </source>
</evidence>
<keyword evidence="6" id="KW-0902">Two-component regulatory system</keyword>
<evidence type="ECO:0000256" key="1">
    <source>
        <dbReference type="ARBA" id="ARBA00000085"/>
    </source>
</evidence>
<dbReference type="InterPro" id="IPR036097">
    <property type="entry name" value="HisK_dim/P_sf"/>
</dbReference>
<dbReference type="NCBIfam" id="TIGR00229">
    <property type="entry name" value="sensory_box"/>
    <property type="match status" value="3"/>
</dbReference>
<feature type="domain" description="PAC" evidence="12">
    <location>
        <begin position="395"/>
        <end position="447"/>
    </location>
</feature>
<dbReference type="PROSITE" id="PS50113">
    <property type="entry name" value="PAC"/>
    <property type="match status" value="2"/>
</dbReference>
<comment type="catalytic activity">
    <reaction evidence="1">
        <text>ATP + protein L-histidine = ADP + protein N-phospho-L-histidine.</text>
        <dbReference type="EC" id="2.7.13.3"/>
    </reaction>
</comment>
<evidence type="ECO:0000259" key="12">
    <source>
        <dbReference type="PROSITE" id="PS50113"/>
    </source>
</evidence>
<dbReference type="SUPFAM" id="SSF55874">
    <property type="entry name" value="ATPase domain of HSP90 chaperone/DNA topoisomerase II/histidine kinase"/>
    <property type="match status" value="1"/>
</dbReference>
<feature type="transmembrane region" description="Helical" evidence="8">
    <location>
        <begin position="183"/>
        <end position="204"/>
    </location>
</feature>
<dbReference type="InterPro" id="IPR036890">
    <property type="entry name" value="HATPase_C_sf"/>
</dbReference>
<evidence type="ECO:0000256" key="4">
    <source>
        <dbReference type="ARBA" id="ARBA00022679"/>
    </source>
</evidence>
<dbReference type="InterPro" id="IPR029016">
    <property type="entry name" value="GAF-like_dom_sf"/>
</dbReference>
<comment type="caution">
    <text evidence="13">The sequence shown here is derived from an EMBL/GenBank/DDBJ whole genome shotgun (WGS) entry which is preliminary data.</text>
</comment>
<dbReference type="CDD" id="cd16922">
    <property type="entry name" value="HATPase_EvgS-ArcB-TorS-like"/>
    <property type="match status" value="1"/>
</dbReference>
<dbReference type="CDD" id="cd17546">
    <property type="entry name" value="REC_hyHK_CKI1_RcsC-like"/>
    <property type="match status" value="1"/>
</dbReference>
<dbReference type="PROSITE" id="PS50109">
    <property type="entry name" value="HIS_KIN"/>
    <property type="match status" value="1"/>
</dbReference>
<feature type="transmembrane region" description="Helical" evidence="8">
    <location>
        <begin position="81"/>
        <end position="99"/>
    </location>
</feature>
<dbReference type="InterPro" id="IPR003018">
    <property type="entry name" value="GAF"/>
</dbReference>
<dbReference type="InterPro" id="IPR004358">
    <property type="entry name" value="Sig_transdc_His_kin-like_C"/>
</dbReference>
<dbReference type="SMART" id="SM00448">
    <property type="entry name" value="REC"/>
    <property type="match status" value="1"/>
</dbReference>
<dbReference type="EC" id="2.7.13.3" evidence="2"/>
<dbReference type="SMART" id="SM00086">
    <property type="entry name" value="PAC"/>
    <property type="match status" value="3"/>
</dbReference>
<dbReference type="InterPro" id="IPR001789">
    <property type="entry name" value="Sig_transdc_resp-reg_receiver"/>
</dbReference>
<dbReference type="Pfam" id="PF00989">
    <property type="entry name" value="PAS"/>
    <property type="match status" value="1"/>
</dbReference>
<evidence type="ECO:0000259" key="9">
    <source>
        <dbReference type="PROSITE" id="PS50109"/>
    </source>
</evidence>
<dbReference type="PANTHER" id="PTHR45339">
    <property type="entry name" value="HYBRID SIGNAL TRANSDUCTION HISTIDINE KINASE J"/>
    <property type="match status" value="1"/>
</dbReference>
<feature type="domain" description="PAS" evidence="11">
    <location>
        <begin position="801"/>
        <end position="875"/>
    </location>
</feature>
<feature type="domain" description="Histidine kinase" evidence="9">
    <location>
        <begin position="946"/>
        <end position="1168"/>
    </location>
</feature>
<dbReference type="Pfam" id="PF13426">
    <property type="entry name" value="PAS_9"/>
    <property type="match status" value="1"/>
</dbReference>
<protein>
    <recommendedName>
        <fullName evidence="2">histidine kinase</fullName>
        <ecNumber evidence="2">2.7.13.3</ecNumber>
    </recommendedName>
</protein>
<feature type="transmembrane region" description="Helical" evidence="8">
    <location>
        <begin position="12"/>
        <end position="34"/>
    </location>
</feature>
<evidence type="ECO:0000259" key="11">
    <source>
        <dbReference type="PROSITE" id="PS50112"/>
    </source>
</evidence>
<feature type="transmembrane region" description="Helical" evidence="8">
    <location>
        <begin position="160"/>
        <end position="177"/>
    </location>
</feature>
<evidence type="ECO:0000256" key="7">
    <source>
        <dbReference type="PROSITE-ProRule" id="PRU00169"/>
    </source>
</evidence>
<dbReference type="InterPro" id="IPR001610">
    <property type="entry name" value="PAC"/>
</dbReference>
<dbReference type="SMART" id="SM00065">
    <property type="entry name" value="GAF"/>
    <property type="match status" value="2"/>
</dbReference>
<dbReference type="PROSITE" id="PS50112">
    <property type="entry name" value="PAS"/>
    <property type="match status" value="3"/>
</dbReference>
<dbReference type="EMBL" id="JASGBP010000003">
    <property type="protein sequence ID" value="MDI9257263.1"/>
    <property type="molecule type" value="Genomic_DNA"/>
</dbReference>
<dbReference type="InterPro" id="IPR013767">
    <property type="entry name" value="PAS_fold"/>
</dbReference>
<evidence type="ECO:0000313" key="13">
    <source>
        <dbReference type="EMBL" id="MDI9257263.1"/>
    </source>
</evidence>
<evidence type="ECO:0000313" key="14">
    <source>
        <dbReference type="Proteomes" id="UP001230035"/>
    </source>
</evidence>
<dbReference type="Pfam" id="PF02518">
    <property type="entry name" value="HATPase_c"/>
    <property type="match status" value="1"/>
</dbReference>
<dbReference type="SMART" id="SM00387">
    <property type="entry name" value="HATPase_c"/>
    <property type="match status" value="1"/>
</dbReference>
<dbReference type="CDD" id="cd00082">
    <property type="entry name" value="HisKA"/>
    <property type="match status" value="1"/>
</dbReference>
<dbReference type="Pfam" id="PF00072">
    <property type="entry name" value="Response_reg"/>
    <property type="match status" value="1"/>
</dbReference>
<feature type="domain" description="PAC" evidence="12">
    <location>
        <begin position="878"/>
        <end position="929"/>
    </location>
</feature>
<evidence type="ECO:0000256" key="6">
    <source>
        <dbReference type="ARBA" id="ARBA00023012"/>
    </source>
</evidence>
<organism evidence="13 14">
    <name type="scientific">Flavobacterium sedimenticola</name>
    <dbReference type="NCBI Taxonomy" id="3043286"/>
    <lineage>
        <taxon>Bacteria</taxon>
        <taxon>Pseudomonadati</taxon>
        <taxon>Bacteroidota</taxon>
        <taxon>Flavobacteriia</taxon>
        <taxon>Flavobacteriales</taxon>
        <taxon>Flavobacteriaceae</taxon>
        <taxon>Flavobacterium</taxon>
    </lineage>
</organism>
<accession>A0ABT6XQ93</accession>
<dbReference type="Gene3D" id="3.30.450.20">
    <property type="entry name" value="PAS domain"/>
    <property type="match status" value="3"/>
</dbReference>
<dbReference type="SUPFAM" id="SSF55785">
    <property type="entry name" value="PYP-like sensor domain (PAS domain)"/>
    <property type="match status" value="3"/>
</dbReference>
<dbReference type="PROSITE" id="PS50110">
    <property type="entry name" value="RESPONSE_REGULATORY"/>
    <property type="match status" value="1"/>
</dbReference>
<dbReference type="SMART" id="SM00388">
    <property type="entry name" value="HisKA"/>
    <property type="match status" value="1"/>
</dbReference>
<dbReference type="InterPro" id="IPR000700">
    <property type="entry name" value="PAS-assoc_C"/>
</dbReference>
<dbReference type="InterPro" id="IPR003661">
    <property type="entry name" value="HisK_dim/P_dom"/>
</dbReference>
<feature type="transmembrane region" description="Helical" evidence="8">
    <location>
        <begin position="54"/>
        <end position="75"/>
    </location>
</feature>